<organism evidence="1 2">
    <name type="scientific">Lysobacter enzymogenes</name>
    <dbReference type="NCBI Taxonomy" id="69"/>
    <lineage>
        <taxon>Bacteria</taxon>
        <taxon>Pseudomonadati</taxon>
        <taxon>Pseudomonadota</taxon>
        <taxon>Gammaproteobacteria</taxon>
        <taxon>Lysobacterales</taxon>
        <taxon>Lysobacteraceae</taxon>
        <taxon>Lysobacter</taxon>
    </lineage>
</organism>
<dbReference type="EMBL" id="CP013140">
    <property type="protein sequence ID" value="ALN56139.1"/>
    <property type="molecule type" value="Genomic_DNA"/>
</dbReference>
<dbReference type="Proteomes" id="UP000061569">
    <property type="component" value="Chromosome"/>
</dbReference>
<dbReference type="AlphaFoldDB" id="A0A0S2DC80"/>
<protein>
    <submittedName>
        <fullName evidence="1">Uncharacterized protein</fullName>
    </submittedName>
</protein>
<sequence length="92" mass="10004">MRAEDVLPDQQNEVRLGDVLARKGSVAAFLANARVLADPAADAEARAQAERDTRELLPALRALGLFDVLEIRDAGVRDWVRAHLAALPPKPL</sequence>
<proteinExistence type="predicted"/>
<dbReference type="KEGG" id="lez:GLE_0781"/>
<name>A0A0S2DC80_LYSEN</name>
<dbReference type="RefSeq" id="WP_057946295.1">
    <property type="nucleotide sequence ID" value="NZ_CP067396.1"/>
</dbReference>
<gene>
    <name evidence="1" type="ORF">GLE_0781</name>
</gene>
<accession>A0A0S2DC80</accession>
<dbReference type="STRING" id="69.GLE_0781"/>
<dbReference type="OrthoDB" id="1453999at2"/>
<evidence type="ECO:0000313" key="1">
    <source>
        <dbReference type="EMBL" id="ALN56139.1"/>
    </source>
</evidence>
<reference evidence="1 2" key="1">
    <citation type="submission" date="2015-11" db="EMBL/GenBank/DDBJ databases">
        <title>Genome sequences of Lysobacter enzymogenes strain C3 and Lysobacter antibioticus ATCC 29479.</title>
        <authorList>
            <person name="Kobayashi D.Y."/>
        </authorList>
    </citation>
    <scope>NUCLEOTIDE SEQUENCE [LARGE SCALE GENOMIC DNA]</scope>
    <source>
        <strain evidence="1 2">C3</strain>
    </source>
</reference>
<dbReference type="PATRIC" id="fig|69.6.peg.770"/>
<evidence type="ECO:0000313" key="2">
    <source>
        <dbReference type="Proteomes" id="UP000061569"/>
    </source>
</evidence>